<comment type="caution">
    <text evidence="2">The sequence shown here is derived from an EMBL/GenBank/DDBJ whole genome shotgun (WGS) entry which is preliminary data.</text>
</comment>
<dbReference type="InterPro" id="IPR046657">
    <property type="entry name" value="DUF6766"/>
</dbReference>
<organism evidence="2 3">
    <name type="scientific">Albibacterium bauzanense</name>
    <dbReference type="NCBI Taxonomy" id="653929"/>
    <lineage>
        <taxon>Bacteria</taxon>
        <taxon>Pseudomonadati</taxon>
        <taxon>Bacteroidota</taxon>
        <taxon>Sphingobacteriia</taxon>
        <taxon>Sphingobacteriales</taxon>
        <taxon>Sphingobacteriaceae</taxon>
        <taxon>Albibacterium</taxon>
    </lineage>
</organism>
<proteinExistence type="predicted"/>
<dbReference type="AlphaFoldDB" id="A0A4R1M685"/>
<sequence>MKLNKRLNVILENTFLQIIWYKNKYMKKHYSWLYRNSLSIVFIALFFITLLAQALTGFKVHNSELEDASMAALSFTEYLNSGHFISATFENFESEFLQMALYVVLTISLRQIGSAESKKIEGKEPVDREPEPSAKAPWPVRKGGWILKLYSHSLSLTFLLLFLISWTMHFYGSWEDFNVEQKMDGKPVVEISMYVFEPTFWFETFQNWQSEFLSVASIVVLTIFLRQKGSPESKPVDTPYLETES</sequence>
<feature type="transmembrane region" description="Helical" evidence="1">
    <location>
        <begin position="32"/>
        <end position="55"/>
    </location>
</feature>
<keyword evidence="1" id="KW-1133">Transmembrane helix</keyword>
<evidence type="ECO:0000313" key="3">
    <source>
        <dbReference type="Proteomes" id="UP000294616"/>
    </source>
</evidence>
<dbReference type="Pfam" id="PF20554">
    <property type="entry name" value="DUF6766"/>
    <property type="match status" value="1"/>
</dbReference>
<keyword evidence="1" id="KW-0812">Transmembrane</keyword>
<name>A0A4R1M685_9SPHI</name>
<feature type="transmembrane region" description="Helical" evidence="1">
    <location>
        <begin position="149"/>
        <end position="171"/>
    </location>
</feature>
<evidence type="ECO:0000256" key="1">
    <source>
        <dbReference type="SAM" id="Phobius"/>
    </source>
</evidence>
<gene>
    <name evidence="2" type="ORF">C8N28_0530</name>
</gene>
<dbReference type="Proteomes" id="UP000294616">
    <property type="component" value="Unassembled WGS sequence"/>
</dbReference>
<protein>
    <submittedName>
        <fullName evidence="2">Uncharacterized protein</fullName>
    </submittedName>
</protein>
<reference evidence="2 3" key="1">
    <citation type="submission" date="2019-03" db="EMBL/GenBank/DDBJ databases">
        <title>Genomic Encyclopedia of Archaeal and Bacterial Type Strains, Phase II (KMG-II): from individual species to whole genera.</title>
        <authorList>
            <person name="Goeker M."/>
        </authorList>
    </citation>
    <scope>NUCLEOTIDE SEQUENCE [LARGE SCALE GENOMIC DNA]</scope>
    <source>
        <strain evidence="2 3">DSM 22554</strain>
    </source>
</reference>
<accession>A0A4R1M685</accession>
<keyword evidence="1" id="KW-0472">Membrane</keyword>
<keyword evidence="3" id="KW-1185">Reference proteome</keyword>
<evidence type="ECO:0000313" key="2">
    <source>
        <dbReference type="EMBL" id="TCK85229.1"/>
    </source>
</evidence>
<dbReference type="EMBL" id="SMGO01000001">
    <property type="protein sequence ID" value="TCK85229.1"/>
    <property type="molecule type" value="Genomic_DNA"/>
</dbReference>